<evidence type="ECO:0000313" key="2">
    <source>
        <dbReference type="EMBL" id="QCC52103.1"/>
    </source>
</evidence>
<dbReference type="OrthoDB" id="341007at2157"/>
<feature type="compositionally biased region" description="Acidic residues" evidence="1">
    <location>
        <begin position="156"/>
        <end position="172"/>
    </location>
</feature>
<evidence type="ECO:0000313" key="3">
    <source>
        <dbReference type="Proteomes" id="UP000296706"/>
    </source>
</evidence>
<dbReference type="STRING" id="1457250.GCA_000755225_01476"/>
<reference evidence="2 3" key="1">
    <citation type="journal article" date="2019" name="Nat. Commun.">
        <title>A new type of DNA phosphorothioation-based antiviral system in archaea.</title>
        <authorList>
            <person name="Xiong L."/>
            <person name="Liu S."/>
            <person name="Chen S."/>
            <person name="Xiao Y."/>
            <person name="Zhu B."/>
            <person name="Gao Y."/>
            <person name="Zhang Y."/>
            <person name="Chen B."/>
            <person name="Luo J."/>
            <person name="Deng Z."/>
            <person name="Chen X."/>
            <person name="Wang L."/>
            <person name="Chen S."/>
        </authorList>
    </citation>
    <scope>NUCLEOTIDE SEQUENCE [LARGE SCALE GENOMIC DNA]</scope>
    <source>
        <strain evidence="2 3">CBA1105</strain>
    </source>
</reference>
<sequence length="172" mass="19297">MSKVSIGLRGWRFEEDDVFGEDGALKPLAQMPPEARQRVSRLTAIIGNACDACWLSEDEKADCNVARVVYGEPMGEVLLCDDHEPDFLYWFREAGGDEYAGEVALQEYFHQWFADGGRAPDGYANLEHVEEEPDALPEAPESGEIEPLEEELKGMDEEEREALDVDLSDLDL</sequence>
<keyword evidence="3" id="KW-1185">Reference proteome</keyword>
<dbReference type="Pfam" id="PF26419">
    <property type="entry name" value="DUF8114"/>
    <property type="match status" value="1"/>
</dbReference>
<gene>
    <name evidence="2" type="ORF">DV733_13090</name>
</gene>
<dbReference type="AlphaFoldDB" id="A0A4D6HDR1"/>
<proteinExistence type="predicted"/>
<organism evidence="2 3">
    <name type="scientific">Halapricum salinum</name>
    <dbReference type="NCBI Taxonomy" id="1457250"/>
    <lineage>
        <taxon>Archaea</taxon>
        <taxon>Methanobacteriati</taxon>
        <taxon>Methanobacteriota</taxon>
        <taxon>Stenosarchaea group</taxon>
        <taxon>Halobacteria</taxon>
        <taxon>Halobacteriales</taxon>
        <taxon>Haloarculaceae</taxon>
        <taxon>Halapricum</taxon>
    </lineage>
</organism>
<dbReference type="GeneID" id="39848813"/>
<dbReference type="Proteomes" id="UP000296706">
    <property type="component" value="Chromosome"/>
</dbReference>
<name>A0A4D6HDR1_9EURY</name>
<accession>A0A4D6HDR1</accession>
<dbReference type="InterPro" id="IPR058427">
    <property type="entry name" value="DUF8114"/>
</dbReference>
<dbReference type="EMBL" id="CP031310">
    <property type="protein sequence ID" value="QCC52103.1"/>
    <property type="molecule type" value="Genomic_DNA"/>
</dbReference>
<dbReference type="RefSeq" id="WP_049992431.1">
    <property type="nucleotide sequence ID" value="NZ_CP031310.1"/>
</dbReference>
<feature type="compositionally biased region" description="Acidic residues" evidence="1">
    <location>
        <begin position="129"/>
        <end position="149"/>
    </location>
</feature>
<feature type="region of interest" description="Disordered" evidence="1">
    <location>
        <begin position="128"/>
        <end position="172"/>
    </location>
</feature>
<evidence type="ECO:0000256" key="1">
    <source>
        <dbReference type="SAM" id="MobiDB-lite"/>
    </source>
</evidence>
<protein>
    <submittedName>
        <fullName evidence="2">Uncharacterized protein</fullName>
    </submittedName>
</protein>
<dbReference type="KEGG" id="hsn:DV733_13090"/>